<dbReference type="AlphaFoldDB" id="A0A926IFZ8"/>
<dbReference type="InterPro" id="IPR005135">
    <property type="entry name" value="Endo/exonuclease/phosphatase"/>
</dbReference>
<protein>
    <recommendedName>
        <fullName evidence="1">Endonuclease/exonuclease/phosphatase domain-containing protein</fullName>
    </recommendedName>
</protein>
<keyword evidence="3" id="KW-1185">Reference proteome</keyword>
<dbReference type="PANTHER" id="PTHR14859">
    <property type="entry name" value="CALCOFLUOR WHITE HYPERSENSITIVE PROTEIN PRECURSOR"/>
    <property type="match status" value="1"/>
</dbReference>
<dbReference type="Proteomes" id="UP000655830">
    <property type="component" value="Unassembled WGS sequence"/>
</dbReference>
<gene>
    <name evidence="2" type="ORF">H8718_18115</name>
</gene>
<feature type="domain" description="Endonuclease/exonuclease/phosphatase" evidence="1">
    <location>
        <begin position="4"/>
        <end position="211"/>
    </location>
</feature>
<evidence type="ECO:0000313" key="2">
    <source>
        <dbReference type="EMBL" id="MBC8581408.1"/>
    </source>
</evidence>
<dbReference type="InterPro" id="IPR051916">
    <property type="entry name" value="GPI-anchor_lipid_remodeler"/>
</dbReference>
<dbReference type="Pfam" id="PF03372">
    <property type="entry name" value="Exo_endo_phos"/>
    <property type="match status" value="1"/>
</dbReference>
<dbReference type="SUPFAM" id="SSF56219">
    <property type="entry name" value="DNase I-like"/>
    <property type="match status" value="1"/>
</dbReference>
<sequence length="227" mass="25886">MKIATYNIAAGQYCHQDLGLLSKVIDEQEIDVLGVQEVDNKTGRSQQVNQIEALKSKETTFSAFHKAIDFDGGAYGLGCLVNMPTLDVTFELLESNGFEQRIYQKISIKIGEHTGSFYNTHLSFEDTKTRKDQMAYLKRLLDEDKAEFKIVTGDFNIEDRGEFELFLEDYQIANGHNGVWHDTFPGEDCVTHQLDNIILSKNLHINEVGMVKNNYSDHCMLWVDVSY</sequence>
<dbReference type="RefSeq" id="WP_249334326.1">
    <property type="nucleotide sequence ID" value="NZ_JACRSY010000050.1"/>
</dbReference>
<proteinExistence type="predicted"/>
<evidence type="ECO:0000259" key="1">
    <source>
        <dbReference type="Pfam" id="PF03372"/>
    </source>
</evidence>
<dbReference type="PANTHER" id="PTHR14859:SF15">
    <property type="entry name" value="ENDONUCLEASE_EXONUCLEASE_PHOSPHATASE DOMAIN-CONTAINING PROTEIN"/>
    <property type="match status" value="1"/>
</dbReference>
<name>A0A926IFZ8_9FIRM</name>
<dbReference type="EMBL" id="JACRSY010000050">
    <property type="protein sequence ID" value="MBC8581408.1"/>
    <property type="molecule type" value="Genomic_DNA"/>
</dbReference>
<dbReference type="GO" id="GO:0006506">
    <property type="term" value="P:GPI anchor biosynthetic process"/>
    <property type="evidence" value="ECO:0007669"/>
    <property type="project" value="TreeGrafter"/>
</dbReference>
<organism evidence="2 3">
    <name type="scientific">Zhenhengia yiwuensis</name>
    <dbReference type="NCBI Taxonomy" id="2763666"/>
    <lineage>
        <taxon>Bacteria</taxon>
        <taxon>Bacillati</taxon>
        <taxon>Bacillota</taxon>
        <taxon>Clostridia</taxon>
        <taxon>Lachnospirales</taxon>
        <taxon>Lachnospiraceae</taxon>
        <taxon>Zhenhengia</taxon>
    </lineage>
</organism>
<dbReference type="InterPro" id="IPR036691">
    <property type="entry name" value="Endo/exonu/phosph_ase_sf"/>
</dbReference>
<dbReference type="Gene3D" id="3.60.10.10">
    <property type="entry name" value="Endonuclease/exonuclease/phosphatase"/>
    <property type="match status" value="1"/>
</dbReference>
<dbReference type="GO" id="GO:0003824">
    <property type="term" value="F:catalytic activity"/>
    <property type="evidence" value="ECO:0007669"/>
    <property type="project" value="InterPro"/>
</dbReference>
<comment type="caution">
    <text evidence="2">The sequence shown here is derived from an EMBL/GenBank/DDBJ whole genome shotgun (WGS) entry which is preliminary data.</text>
</comment>
<accession>A0A926IFZ8</accession>
<evidence type="ECO:0000313" key="3">
    <source>
        <dbReference type="Proteomes" id="UP000655830"/>
    </source>
</evidence>
<dbReference type="GO" id="GO:0016020">
    <property type="term" value="C:membrane"/>
    <property type="evidence" value="ECO:0007669"/>
    <property type="project" value="GOC"/>
</dbReference>
<reference evidence="2" key="1">
    <citation type="submission" date="2020-08" db="EMBL/GenBank/DDBJ databases">
        <title>Genome public.</title>
        <authorList>
            <person name="Liu C."/>
            <person name="Sun Q."/>
        </authorList>
    </citation>
    <scope>NUCLEOTIDE SEQUENCE</scope>
    <source>
        <strain evidence="2">NSJ-12</strain>
    </source>
</reference>